<evidence type="ECO:0000256" key="11">
    <source>
        <dbReference type="ARBA" id="ARBA00023157"/>
    </source>
</evidence>
<evidence type="ECO:0000313" key="23">
    <source>
        <dbReference type="RefSeq" id="XP_023558279.1"/>
    </source>
</evidence>
<organism evidence="22 23">
    <name type="scientific">Octodon degus</name>
    <name type="common">Degu</name>
    <name type="synonym">Sciurus degus</name>
    <dbReference type="NCBI Taxonomy" id="10160"/>
    <lineage>
        <taxon>Eukaryota</taxon>
        <taxon>Metazoa</taxon>
        <taxon>Chordata</taxon>
        <taxon>Craniata</taxon>
        <taxon>Vertebrata</taxon>
        <taxon>Euteleostomi</taxon>
        <taxon>Mammalia</taxon>
        <taxon>Eutheria</taxon>
        <taxon>Euarchontoglires</taxon>
        <taxon>Glires</taxon>
        <taxon>Rodentia</taxon>
        <taxon>Hystricomorpha</taxon>
        <taxon>Octodontidae</taxon>
        <taxon>Octodon</taxon>
    </lineage>
</organism>
<evidence type="ECO:0000256" key="14">
    <source>
        <dbReference type="ARBA" id="ARBA00052854"/>
    </source>
</evidence>
<reference evidence="23" key="1">
    <citation type="submission" date="2025-08" db="UniProtKB">
        <authorList>
            <consortium name="RefSeq"/>
        </authorList>
    </citation>
    <scope>IDENTIFICATION</scope>
</reference>
<keyword evidence="10" id="KW-0443">Lipid metabolism</keyword>
<feature type="domain" description="Sulfatase N-terminal" evidence="21">
    <location>
        <begin position="155"/>
        <end position="272"/>
    </location>
</feature>
<keyword evidence="11" id="KW-1015">Disulfide bond</keyword>
<keyword evidence="5" id="KW-0479">Metal-binding</keyword>
<evidence type="ECO:0000256" key="16">
    <source>
        <dbReference type="ARBA" id="ARBA00061742"/>
    </source>
</evidence>
<evidence type="ECO:0000256" key="2">
    <source>
        <dbReference type="ARBA" id="ARBA00004240"/>
    </source>
</evidence>
<dbReference type="EC" id="3.1.6.8" evidence="17"/>
<evidence type="ECO:0000256" key="4">
    <source>
        <dbReference type="ARBA" id="ARBA00008779"/>
    </source>
</evidence>
<dbReference type="PANTHER" id="PTHR42693">
    <property type="entry name" value="ARYLSULFATASE FAMILY MEMBER"/>
    <property type="match status" value="1"/>
</dbReference>
<dbReference type="FunFam" id="3.30.1120.10:FF:000003">
    <property type="entry name" value="Arylsulfatase A"/>
    <property type="match status" value="1"/>
</dbReference>
<sequence>METLWALCLAWATGLAATNPPNIVLIFADDLGYGDLGSYGHPSSTTPNLDQLAAGGLRFTDFYVPVSLCTPSRAALLTGRLPVRMGMYPGVLGPKSKGGLPLEEVTLAEVLAARGYLTGIAGKWHLGVGPRGAFLPPHQGFHRFLGIPYSHNQHTHYPQFSGQSFVGCSGRGPFGDSLMELDAAVGSLMMAVRDLGLLEETLVIFTADNGPETMRMSRGGCSGLLRCGKGTTFEGGIREPAVAFWPGHITPGVTHELASSLDLLPTLAALSGALLPNVTLDGVDLSPVLLGSGKSPRESLFFYPTFPDEIHGVFAVRSGKYKAHFFTQGSTLSDTTPDPACHADNPLTAHEPPLLYDLSEDPGENYNLLEGKAEVTPEVLGAMKHLQLLKAQFDAAMTFGPSQVAQGDDPALQICCKPSCTPYPACCHCPDFQP</sequence>
<accession>A0A6P6DDT9</accession>
<evidence type="ECO:0000256" key="15">
    <source>
        <dbReference type="ARBA" id="ARBA00058866"/>
    </source>
</evidence>
<dbReference type="InterPro" id="IPR017850">
    <property type="entry name" value="Alkaline_phosphatase_core_sf"/>
</dbReference>
<keyword evidence="8" id="KW-0256">Endoplasmic reticulum</keyword>
<keyword evidence="6 20" id="KW-0732">Signal</keyword>
<keyword evidence="12" id="KW-0325">Glycoprotein</keyword>
<dbReference type="GO" id="GO:0004098">
    <property type="term" value="F:cerebroside-sulfatase activity"/>
    <property type="evidence" value="ECO:0007669"/>
    <property type="project" value="UniProtKB-EC"/>
</dbReference>
<dbReference type="CTD" id="410"/>
<name>A0A6P6DDT9_OCTDE</name>
<gene>
    <name evidence="23" type="primary">Arsa</name>
</gene>
<dbReference type="FunFam" id="3.40.720.10:FF:000023">
    <property type="entry name" value="Arylsulfatase A"/>
    <property type="match status" value="1"/>
</dbReference>
<proteinExistence type="inferred from homology"/>
<dbReference type="GO" id="GO:0046872">
    <property type="term" value="F:metal ion binding"/>
    <property type="evidence" value="ECO:0007669"/>
    <property type="project" value="UniProtKB-KW"/>
</dbReference>
<evidence type="ECO:0000256" key="10">
    <source>
        <dbReference type="ARBA" id="ARBA00023098"/>
    </source>
</evidence>
<dbReference type="GO" id="GO:0005764">
    <property type="term" value="C:lysosome"/>
    <property type="evidence" value="ECO:0007669"/>
    <property type="project" value="UniProtKB-SubCell"/>
</dbReference>
<comment type="similarity">
    <text evidence="4">Belongs to the sulfatase family.</text>
</comment>
<evidence type="ECO:0000256" key="12">
    <source>
        <dbReference type="ARBA" id="ARBA00023180"/>
    </source>
</evidence>
<dbReference type="Gene3D" id="3.30.1120.10">
    <property type="match status" value="1"/>
</dbReference>
<comment type="subcellular location">
    <subcellularLocation>
        <location evidence="2">Endoplasmic reticulum</location>
    </subcellularLocation>
    <subcellularLocation>
        <location evidence="3">Lysosome</location>
    </subcellularLocation>
</comment>
<evidence type="ECO:0000256" key="7">
    <source>
        <dbReference type="ARBA" id="ARBA00022801"/>
    </source>
</evidence>
<feature type="chain" id="PRO_5028258961" description="Arylsulfatase A" evidence="20">
    <location>
        <begin position="19"/>
        <end position="434"/>
    </location>
</feature>
<dbReference type="Proteomes" id="UP000515203">
    <property type="component" value="Unplaced"/>
</dbReference>
<dbReference type="PROSITE" id="PS00523">
    <property type="entry name" value="SULFATASE_1"/>
    <property type="match status" value="1"/>
</dbReference>
<dbReference type="Pfam" id="PF14707">
    <property type="entry name" value="Sulfatase_C"/>
    <property type="match status" value="1"/>
</dbReference>
<dbReference type="GO" id="GO:0005783">
    <property type="term" value="C:endoplasmic reticulum"/>
    <property type="evidence" value="ECO:0007669"/>
    <property type="project" value="UniProtKB-SubCell"/>
</dbReference>
<keyword evidence="7" id="KW-0378">Hydrolase</keyword>
<evidence type="ECO:0000256" key="13">
    <source>
        <dbReference type="ARBA" id="ARBA00023228"/>
    </source>
</evidence>
<dbReference type="RefSeq" id="XP_023558279.1">
    <property type="nucleotide sequence ID" value="XM_023702511.1"/>
</dbReference>
<dbReference type="SUPFAM" id="SSF53649">
    <property type="entry name" value="Alkaline phosphatase-like"/>
    <property type="match status" value="1"/>
</dbReference>
<protein>
    <recommendedName>
        <fullName evidence="18">Arylsulfatase A</fullName>
        <ecNumber evidence="17">3.1.6.8</ecNumber>
    </recommendedName>
    <alternativeName>
        <fullName evidence="19">Cerebroside-sulfatase</fullName>
    </alternativeName>
</protein>
<dbReference type="Gene3D" id="3.40.720.10">
    <property type="entry name" value="Alkaline Phosphatase, subunit A"/>
    <property type="match status" value="2"/>
</dbReference>
<dbReference type="GeneID" id="101580961"/>
<evidence type="ECO:0000256" key="6">
    <source>
        <dbReference type="ARBA" id="ARBA00022729"/>
    </source>
</evidence>
<evidence type="ECO:0000256" key="5">
    <source>
        <dbReference type="ARBA" id="ARBA00022723"/>
    </source>
</evidence>
<dbReference type="Pfam" id="PF00884">
    <property type="entry name" value="Sulfatase"/>
    <property type="match status" value="2"/>
</dbReference>
<comment type="subunit">
    <text evidence="16">Homodimer at neutral pH and homooctamer at acidic pH. Exists both as a single chain of 58 kDa (component A) or as a chain of 50 kDa (component B) linked by disulfide bond(s) to a 7 kDa chain (component C). Interacts with SUMF1.</text>
</comment>
<dbReference type="GO" id="GO:0004065">
    <property type="term" value="F:arylsulfatase activity"/>
    <property type="evidence" value="ECO:0007669"/>
    <property type="project" value="TreeGrafter"/>
</dbReference>
<dbReference type="InterPro" id="IPR050738">
    <property type="entry name" value="Sulfatase"/>
</dbReference>
<dbReference type="InterPro" id="IPR024607">
    <property type="entry name" value="Sulfatase_CS"/>
</dbReference>
<dbReference type="InterPro" id="IPR000917">
    <property type="entry name" value="Sulfatase_N"/>
</dbReference>
<evidence type="ECO:0000256" key="20">
    <source>
        <dbReference type="SAM" id="SignalP"/>
    </source>
</evidence>
<keyword evidence="13" id="KW-0458">Lysosome</keyword>
<evidence type="ECO:0000256" key="17">
    <source>
        <dbReference type="ARBA" id="ARBA00066352"/>
    </source>
</evidence>
<dbReference type="PANTHER" id="PTHR42693:SF11">
    <property type="entry name" value="ARYLSULFATASE A"/>
    <property type="match status" value="1"/>
</dbReference>
<evidence type="ECO:0000256" key="3">
    <source>
        <dbReference type="ARBA" id="ARBA00004371"/>
    </source>
</evidence>
<evidence type="ECO:0000256" key="1">
    <source>
        <dbReference type="ARBA" id="ARBA00001913"/>
    </source>
</evidence>
<comment type="catalytic activity">
    <reaction evidence="14">
        <text>an N-acyl-1-beta-D-(3-O-sulfo)-galactosyl-sphing-4-enine + H2O = a beta-D-galactosyl-(1&lt;-&gt;1')-N-acylsphing-4-enine + sulfate + H(+)</text>
        <dbReference type="Rhea" id="RHEA:21300"/>
        <dbReference type="ChEBI" id="CHEBI:15377"/>
        <dbReference type="ChEBI" id="CHEBI:15378"/>
        <dbReference type="ChEBI" id="CHEBI:16189"/>
        <dbReference type="ChEBI" id="CHEBI:18390"/>
        <dbReference type="ChEBI" id="CHEBI:75956"/>
        <dbReference type="EC" id="3.1.6.8"/>
    </reaction>
    <physiologicalReaction direction="left-to-right" evidence="14">
        <dbReference type="Rhea" id="RHEA:21301"/>
    </physiologicalReaction>
</comment>
<dbReference type="AlphaFoldDB" id="A0A6P6DDT9"/>
<evidence type="ECO:0000256" key="9">
    <source>
        <dbReference type="ARBA" id="ARBA00022837"/>
    </source>
</evidence>
<dbReference type="GO" id="GO:0006629">
    <property type="term" value="P:lipid metabolic process"/>
    <property type="evidence" value="ECO:0007669"/>
    <property type="project" value="UniProtKB-KW"/>
</dbReference>
<dbReference type="PROSITE" id="PS00149">
    <property type="entry name" value="SULFATASE_2"/>
    <property type="match status" value="1"/>
</dbReference>
<evidence type="ECO:0000256" key="18">
    <source>
        <dbReference type="ARBA" id="ARBA00074874"/>
    </source>
</evidence>
<feature type="signal peptide" evidence="20">
    <location>
        <begin position="1"/>
        <end position="18"/>
    </location>
</feature>
<keyword evidence="22" id="KW-1185">Reference proteome</keyword>
<evidence type="ECO:0000259" key="21">
    <source>
        <dbReference type="Pfam" id="PF00884"/>
    </source>
</evidence>
<comment type="function">
    <text evidence="15">Hydrolyzes cerebroside sulfate.</text>
</comment>
<evidence type="ECO:0000256" key="19">
    <source>
        <dbReference type="ARBA" id="ARBA00076521"/>
    </source>
</evidence>
<keyword evidence="9" id="KW-0106">Calcium</keyword>
<comment type="cofactor">
    <cofactor evidence="1">
        <name>Ca(2+)</name>
        <dbReference type="ChEBI" id="CHEBI:29108"/>
    </cofactor>
</comment>
<evidence type="ECO:0000313" key="22">
    <source>
        <dbReference type="Proteomes" id="UP000515203"/>
    </source>
</evidence>
<evidence type="ECO:0000256" key="8">
    <source>
        <dbReference type="ARBA" id="ARBA00022824"/>
    </source>
</evidence>
<feature type="domain" description="Sulfatase N-terminal" evidence="21">
    <location>
        <begin position="21"/>
        <end position="154"/>
    </location>
</feature>